<dbReference type="InterPro" id="IPR002139">
    <property type="entry name" value="Ribo/fructo_kinase"/>
</dbReference>
<dbReference type="InterPro" id="IPR011611">
    <property type="entry name" value="PfkB_dom"/>
</dbReference>
<reference evidence="6" key="1">
    <citation type="submission" date="2021-08" db="EMBL/GenBank/DDBJ databases">
        <title>Hoeflea bacterium WL0058 sp. nov., isolated from the sediment.</title>
        <authorList>
            <person name="Wang L."/>
            <person name="Zhang D."/>
        </authorList>
    </citation>
    <scope>NUCLEOTIDE SEQUENCE</scope>
    <source>
        <strain evidence="6">WL0058</strain>
    </source>
</reference>
<evidence type="ECO:0000256" key="1">
    <source>
        <dbReference type="ARBA" id="ARBA00010688"/>
    </source>
</evidence>
<gene>
    <name evidence="6" type="ORF">K1W69_25735</name>
</gene>
<comment type="caution">
    <text evidence="6">The sequence shown here is derived from an EMBL/GenBank/DDBJ whole genome shotgun (WGS) entry which is preliminary data.</text>
</comment>
<dbReference type="Gene3D" id="3.40.1190.20">
    <property type="match status" value="1"/>
</dbReference>
<dbReference type="PROSITE" id="PS00584">
    <property type="entry name" value="PFKB_KINASES_2"/>
    <property type="match status" value="1"/>
</dbReference>
<protein>
    <submittedName>
        <fullName evidence="6">Sugar kinase</fullName>
    </submittedName>
</protein>
<feature type="domain" description="Carbohydrate kinase PfkB" evidence="5">
    <location>
        <begin position="1"/>
        <end position="285"/>
    </location>
</feature>
<evidence type="ECO:0000256" key="4">
    <source>
        <dbReference type="RuleBase" id="RU003704"/>
    </source>
</evidence>
<dbReference type="PANTHER" id="PTHR10584">
    <property type="entry name" value="SUGAR KINASE"/>
    <property type="match status" value="1"/>
</dbReference>
<dbReference type="EMBL" id="JAICBX010000007">
    <property type="protein sequence ID" value="MBW8640620.1"/>
    <property type="molecule type" value="Genomic_DNA"/>
</dbReference>
<keyword evidence="7" id="KW-1185">Reference proteome</keyword>
<evidence type="ECO:0000313" key="6">
    <source>
        <dbReference type="EMBL" id="MBW8640620.1"/>
    </source>
</evidence>
<evidence type="ECO:0000259" key="5">
    <source>
        <dbReference type="Pfam" id="PF00294"/>
    </source>
</evidence>
<evidence type="ECO:0000256" key="2">
    <source>
        <dbReference type="ARBA" id="ARBA00022679"/>
    </source>
</evidence>
<dbReference type="InterPro" id="IPR029056">
    <property type="entry name" value="Ribokinase-like"/>
</dbReference>
<keyword evidence="3 4" id="KW-0418">Kinase</keyword>
<dbReference type="Proteomes" id="UP001196509">
    <property type="component" value="Unassembled WGS sequence"/>
</dbReference>
<dbReference type="Pfam" id="PF00294">
    <property type="entry name" value="PfkB"/>
    <property type="match status" value="1"/>
</dbReference>
<organism evidence="6 7">
    <name type="scientific">Flavimaribacter sediminis</name>
    <dbReference type="NCBI Taxonomy" id="2865987"/>
    <lineage>
        <taxon>Bacteria</taxon>
        <taxon>Pseudomonadati</taxon>
        <taxon>Pseudomonadota</taxon>
        <taxon>Alphaproteobacteria</taxon>
        <taxon>Hyphomicrobiales</taxon>
        <taxon>Rhizobiaceae</taxon>
        <taxon>Flavimaribacter</taxon>
    </lineage>
</organism>
<evidence type="ECO:0000313" key="7">
    <source>
        <dbReference type="Proteomes" id="UP001196509"/>
    </source>
</evidence>
<dbReference type="RefSeq" id="WP_220231352.1">
    <property type="nucleotide sequence ID" value="NZ_JAICBX010000007.1"/>
</dbReference>
<keyword evidence="2 4" id="KW-0808">Transferase</keyword>
<comment type="similarity">
    <text evidence="1 4">Belongs to the carbohydrate kinase PfkB family.</text>
</comment>
<dbReference type="PRINTS" id="PR00990">
    <property type="entry name" value="RIBOKINASE"/>
</dbReference>
<evidence type="ECO:0000256" key="3">
    <source>
        <dbReference type="ARBA" id="ARBA00022777"/>
    </source>
</evidence>
<dbReference type="AlphaFoldDB" id="A0AAE2ZTL8"/>
<accession>A0AAE2ZTL8</accession>
<sequence>MTSILTVGVAVIDFVFRVDEMPKAGAKTRAQNAAVVGGGCAANAAAAISRLGGSAHLAARVGQDMVGDLIVTGLRDEGVDCSLVRRFENGRSSYSSVVVDRSGERMIVNYRDEALDFSADWLASSDFPDFAVALADTRWPEGARVAMEKARERGAPGILDAEPPVREAQAALGVASHIAFGQRGLMDFTGESDFETALRAAAAETGAWVCVTLGDKGVTWLEGNGVAHMPSFAVQAVDTLGAGDVWHGAFALKIGEGAGEREAIRFANAVAALKCTRFGGRAGAPSTAEVEAFLAENS</sequence>
<dbReference type="InterPro" id="IPR002173">
    <property type="entry name" value="Carboh/pur_kinase_PfkB_CS"/>
</dbReference>
<name>A0AAE2ZTL8_9HYPH</name>
<dbReference type="SUPFAM" id="SSF53613">
    <property type="entry name" value="Ribokinase-like"/>
    <property type="match status" value="1"/>
</dbReference>
<dbReference type="GO" id="GO:0006796">
    <property type="term" value="P:phosphate-containing compound metabolic process"/>
    <property type="evidence" value="ECO:0007669"/>
    <property type="project" value="UniProtKB-ARBA"/>
</dbReference>
<dbReference type="GO" id="GO:0016301">
    <property type="term" value="F:kinase activity"/>
    <property type="evidence" value="ECO:0007669"/>
    <property type="project" value="UniProtKB-KW"/>
</dbReference>
<proteinExistence type="inferred from homology"/>
<dbReference type="PANTHER" id="PTHR10584:SF157">
    <property type="entry name" value="SULFOFRUCTOSE KINASE"/>
    <property type="match status" value="1"/>
</dbReference>
<dbReference type="GO" id="GO:0005829">
    <property type="term" value="C:cytosol"/>
    <property type="evidence" value="ECO:0007669"/>
    <property type="project" value="TreeGrafter"/>
</dbReference>